<name>B4D5U2_9BACT</name>
<dbReference type="RefSeq" id="WP_006981605.1">
    <property type="nucleotide sequence ID" value="NZ_ABVL01000014.1"/>
</dbReference>
<organism evidence="2 3">
    <name type="scientific">Chthoniobacter flavus Ellin428</name>
    <dbReference type="NCBI Taxonomy" id="497964"/>
    <lineage>
        <taxon>Bacteria</taxon>
        <taxon>Pseudomonadati</taxon>
        <taxon>Verrucomicrobiota</taxon>
        <taxon>Spartobacteria</taxon>
        <taxon>Chthoniobacterales</taxon>
        <taxon>Chthoniobacteraceae</taxon>
        <taxon>Chthoniobacter</taxon>
    </lineage>
</organism>
<feature type="transmembrane region" description="Helical" evidence="1">
    <location>
        <begin position="147"/>
        <end position="166"/>
    </location>
</feature>
<keyword evidence="1" id="KW-0472">Membrane</keyword>
<accession>B4D5U2</accession>
<gene>
    <name evidence="2" type="ORF">CfE428DRAFT_4281</name>
</gene>
<sequence length="213" mass="23152">MISLKKRAAWGMAISVVCLVAGIALLCFTHDSLEQGLKKSFADIDKTNEGDIPIKLVVGVLPLMGGGALTVLGFILFPVFLATWIRNPPPGSKLGFRGWKTPDQMTESDVAQDKAWRAILWGLLATQSWILQICIGGYRGLLLPGSFAIKILVTLIVICIVLYALGIRLCRRRDPAGVAAAPWSWKLALALNYGGLLAFICFIGKVLFLRSRA</sequence>
<evidence type="ECO:0000313" key="3">
    <source>
        <dbReference type="Proteomes" id="UP000005824"/>
    </source>
</evidence>
<keyword evidence="1" id="KW-1133">Transmembrane helix</keyword>
<keyword evidence="3" id="KW-1185">Reference proteome</keyword>
<dbReference type="AlphaFoldDB" id="B4D5U2"/>
<protein>
    <submittedName>
        <fullName evidence="2">Uncharacterized protein</fullName>
    </submittedName>
</protein>
<comment type="caution">
    <text evidence="2">The sequence shown here is derived from an EMBL/GenBank/DDBJ whole genome shotgun (WGS) entry which is preliminary data.</text>
</comment>
<evidence type="ECO:0000313" key="2">
    <source>
        <dbReference type="EMBL" id="EDY18145.1"/>
    </source>
</evidence>
<dbReference type="STRING" id="497964.CfE428DRAFT_4281"/>
<dbReference type="EMBL" id="ABVL01000014">
    <property type="protein sequence ID" value="EDY18145.1"/>
    <property type="molecule type" value="Genomic_DNA"/>
</dbReference>
<reference evidence="2 3" key="1">
    <citation type="journal article" date="2011" name="J. Bacteriol.">
        <title>Genome sequence of Chthoniobacter flavus Ellin428, an aerobic heterotrophic soil bacterium.</title>
        <authorList>
            <person name="Kant R."/>
            <person name="van Passel M.W."/>
            <person name="Palva A."/>
            <person name="Lucas S."/>
            <person name="Lapidus A."/>
            <person name="Glavina Del Rio T."/>
            <person name="Dalin E."/>
            <person name="Tice H."/>
            <person name="Bruce D."/>
            <person name="Goodwin L."/>
            <person name="Pitluck S."/>
            <person name="Larimer F.W."/>
            <person name="Land M.L."/>
            <person name="Hauser L."/>
            <person name="Sangwan P."/>
            <person name="de Vos W.M."/>
            <person name="Janssen P.H."/>
            <person name="Smidt H."/>
        </authorList>
    </citation>
    <scope>NUCLEOTIDE SEQUENCE [LARGE SCALE GENOMIC DNA]</scope>
    <source>
        <strain evidence="2 3">Ellin428</strain>
    </source>
</reference>
<feature type="transmembrane region" description="Helical" evidence="1">
    <location>
        <begin position="60"/>
        <end position="85"/>
    </location>
</feature>
<feature type="transmembrane region" description="Helical" evidence="1">
    <location>
        <begin position="118"/>
        <end position="141"/>
    </location>
</feature>
<dbReference type="Proteomes" id="UP000005824">
    <property type="component" value="Unassembled WGS sequence"/>
</dbReference>
<keyword evidence="1" id="KW-0812">Transmembrane</keyword>
<dbReference type="InParanoid" id="B4D5U2"/>
<proteinExistence type="predicted"/>
<feature type="transmembrane region" description="Helical" evidence="1">
    <location>
        <begin position="187"/>
        <end position="208"/>
    </location>
</feature>
<evidence type="ECO:0000256" key="1">
    <source>
        <dbReference type="SAM" id="Phobius"/>
    </source>
</evidence>